<organism evidence="1 2">
    <name type="scientific">Rubripirellula reticaptiva</name>
    <dbReference type="NCBI Taxonomy" id="2528013"/>
    <lineage>
        <taxon>Bacteria</taxon>
        <taxon>Pseudomonadati</taxon>
        <taxon>Planctomycetota</taxon>
        <taxon>Planctomycetia</taxon>
        <taxon>Pirellulales</taxon>
        <taxon>Pirellulaceae</taxon>
        <taxon>Rubripirellula</taxon>
    </lineage>
</organism>
<dbReference type="Proteomes" id="UP000317977">
    <property type="component" value="Unassembled WGS sequence"/>
</dbReference>
<dbReference type="SUPFAM" id="SSF52788">
    <property type="entry name" value="Phosphotyrosine protein phosphatases I"/>
    <property type="match status" value="1"/>
</dbReference>
<keyword evidence="1" id="KW-0378">Hydrolase</keyword>
<protein>
    <submittedName>
        <fullName evidence="1">Protein ArsC</fullName>
        <ecNumber evidence="1">3.1.3.48</ecNumber>
    </submittedName>
</protein>
<name>A0A5C6FDY4_9BACT</name>
<comment type="caution">
    <text evidence="1">The sequence shown here is derived from an EMBL/GenBank/DDBJ whole genome shotgun (WGS) entry which is preliminary data.</text>
</comment>
<evidence type="ECO:0000313" key="1">
    <source>
        <dbReference type="EMBL" id="TWU57771.1"/>
    </source>
</evidence>
<dbReference type="AlphaFoldDB" id="A0A5C6FDY4"/>
<dbReference type="GO" id="GO:0004725">
    <property type="term" value="F:protein tyrosine phosphatase activity"/>
    <property type="evidence" value="ECO:0007669"/>
    <property type="project" value="UniProtKB-EC"/>
</dbReference>
<sequence length="232" mass="25149">MRFYPLVWILAISVAVSTNLIASEPVKLNEPLADYTKQRQSEFDQIPVSRRSELAELADQVRDAIAAGGQVNLHFICTHNSRRSHLAQIWATVAAADRGIEGVNTFSGGTEATAMNVRIVAALGRAGFDVATAASDVPNPRYDVRYSHAASPIVCFSKVYDQSPNPSAGYCAVMVCSDADANCPVVRGAATRLVIKYVDPKESDGTPQESDTYDERCAQVAREMLYAFSLLS</sequence>
<accession>A0A5C6FDY4</accession>
<proteinExistence type="predicted"/>
<gene>
    <name evidence="1" type="primary">arsC</name>
    <name evidence="1" type="ORF">Poly59_06800</name>
</gene>
<dbReference type="RefSeq" id="WP_246151341.1">
    <property type="nucleotide sequence ID" value="NZ_SJPX01000001.1"/>
</dbReference>
<keyword evidence="2" id="KW-1185">Reference proteome</keyword>
<dbReference type="EC" id="3.1.3.48" evidence="1"/>
<evidence type="ECO:0000313" key="2">
    <source>
        <dbReference type="Proteomes" id="UP000317977"/>
    </source>
</evidence>
<reference evidence="1 2" key="1">
    <citation type="submission" date="2019-02" db="EMBL/GenBank/DDBJ databases">
        <title>Deep-cultivation of Planctomycetes and their phenomic and genomic characterization uncovers novel biology.</title>
        <authorList>
            <person name="Wiegand S."/>
            <person name="Jogler M."/>
            <person name="Boedeker C."/>
            <person name="Pinto D."/>
            <person name="Vollmers J."/>
            <person name="Rivas-Marin E."/>
            <person name="Kohn T."/>
            <person name="Peeters S.H."/>
            <person name="Heuer A."/>
            <person name="Rast P."/>
            <person name="Oberbeckmann S."/>
            <person name="Bunk B."/>
            <person name="Jeske O."/>
            <person name="Meyerdierks A."/>
            <person name="Storesund J.E."/>
            <person name="Kallscheuer N."/>
            <person name="Luecker S."/>
            <person name="Lage O.M."/>
            <person name="Pohl T."/>
            <person name="Merkel B.J."/>
            <person name="Hornburger P."/>
            <person name="Mueller R.-W."/>
            <person name="Bruemmer F."/>
            <person name="Labrenz M."/>
            <person name="Spormann A.M."/>
            <person name="Op Den Camp H."/>
            <person name="Overmann J."/>
            <person name="Amann R."/>
            <person name="Jetten M.S.M."/>
            <person name="Mascher T."/>
            <person name="Medema M.H."/>
            <person name="Devos D.P."/>
            <person name="Kaster A.-K."/>
            <person name="Ovreas L."/>
            <person name="Rohde M."/>
            <person name="Galperin M.Y."/>
            <person name="Jogler C."/>
        </authorList>
    </citation>
    <scope>NUCLEOTIDE SEQUENCE [LARGE SCALE GENOMIC DNA]</scope>
    <source>
        <strain evidence="1 2">Poly59</strain>
    </source>
</reference>
<dbReference type="Gene3D" id="3.40.50.2300">
    <property type="match status" value="1"/>
</dbReference>
<dbReference type="EMBL" id="SJPX01000001">
    <property type="protein sequence ID" value="TWU57771.1"/>
    <property type="molecule type" value="Genomic_DNA"/>
</dbReference>
<dbReference type="PANTHER" id="PTHR43428">
    <property type="entry name" value="ARSENATE REDUCTASE"/>
    <property type="match status" value="1"/>
</dbReference>
<dbReference type="InterPro" id="IPR036196">
    <property type="entry name" value="Ptyr_pPase_sf"/>
</dbReference>
<dbReference type="PANTHER" id="PTHR43428:SF1">
    <property type="entry name" value="ARSENATE REDUCTASE"/>
    <property type="match status" value="1"/>
</dbReference>